<dbReference type="EMBL" id="KV448177">
    <property type="protein sequence ID" value="OAX41563.1"/>
    <property type="molecule type" value="Genomic_DNA"/>
</dbReference>
<feature type="region of interest" description="Disordered" evidence="1">
    <location>
        <begin position="1"/>
        <end position="20"/>
    </location>
</feature>
<evidence type="ECO:0000313" key="2">
    <source>
        <dbReference type="EMBL" id="OAX41563.1"/>
    </source>
</evidence>
<dbReference type="InParanoid" id="A0A1B7N9M9"/>
<reference evidence="2 3" key="1">
    <citation type="submission" date="2016-06" db="EMBL/GenBank/DDBJ databases">
        <title>Comparative genomics of the ectomycorrhizal sister species Rhizopogon vinicolor and Rhizopogon vesiculosus (Basidiomycota: Boletales) reveals a divergence of the mating type B locus.</title>
        <authorList>
            <consortium name="DOE Joint Genome Institute"/>
            <person name="Mujic A.B."/>
            <person name="Kuo A."/>
            <person name="Tritt A."/>
            <person name="Lipzen A."/>
            <person name="Chen C."/>
            <person name="Johnson J."/>
            <person name="Sharma A."/>
            <person name="Barry K."/>
            <person name="Grigoriev I.V."/>
            <person name="Spatafora J.W."/>
        </authorList>
    </citation>
    <scope>NUCLEOTIDE SEQUENCE [LARGE SCALE GENOMIC DNA]</scope>
    <source>
        <strain evidence="2 3">AM-OR11-026</strain>
    </source>
</reference>
<accession>A0A1B7N9M9</accession>
<dbReference type="AlphaFoldDB" id="A0A1B7N9M9"/>
<evidence type="ECO:0000313" key="3">
    <source>
        <dbReference type="Proteomes" id="UP000092154"/>
    </source>
</evidence>
<protein>
    <submittedName>
        <fullName evidence="2">Uncharacterized protein</fullName>
    </submittedName>
</protein>
<evidence type="ECO:0000256" key="1">
    <source>
        <dbReference type="SAM" id="MobiDB-lite"/>
    </source>
</evidence>
<proteinExistence type="predicted"/>
<name>A0A1B7N9M9_9AGAM</name>
<dbReference type="Proteomes" id="UP000092154">
    <property type="component" value="Unassembled WGS sequence"/>
</dbReference>
<dbReference type="OrthoDB" id="2526979at2759"/>
<feature type="compositionally biased region" description="Polar residues" evidence="1">
    <location>
        <begin position="1"/>
        <end position="11"/>
    </location>
</feature>
<sequence length="219" mass="24836">MNSSLYNNSPKPQKHPASIAQRRERTWGTLRFSMTFQSSAALCRIYEASPAEVVHTYLWAYGSFTTTAPAAFWHRSYLSLPDHSKLHGKQRDLDWVDDYNFGYTESVPLRFPCPLISRTFSMTSSLGQYPIDTSSSPYSTPKSLVAENASTIFHPVLKAVERASKLSYHTVCATCLKTGRSFPRCPRCGDMWCSRECRMQGGKRHVCGMRLPPLCIYSR</sequence>
<organism evidence="2 3">
    <name type="scientific">Rhizopogon vinicolor AM-OR11-026</name>
    <dbReference type="NCBI Taxonomy" id="1314800"/>
    <lineage>
        <taxon>Eukaryota</taxon>
        <taxon>Fungi</taxon>
        <taxon>Dikarya</taxon>
        <taxon>Basidiomycota</taxon>
        <taxon>Agaricomycotina</taxon>
        <taxon>Agaricomycetes</taxon>
        <taxon>Agaricomycetidae</taxon>
        <taxon>Boletales</taxon>
        <taxon>Suillineae</taxon>
        <taxon>Rhizopogonaceae</taxon>
        <taxon>Rhizopogon</taxon>
    </lineage>
</organism>
<gene>
    <name evidence="2" type="ORF">K503DRAFT_481999</name>
</gene>
<keyword evidence="3" id="KW-1185">Reference proteome</keyword>